<protein>
    <submittedName>
        <fullName evidence="2">Uncharacterized protein</fullName>
    </submittedName>
</protein>
<name>F8P6P3_SERL9</name>
<dbReference type="Pfam" id="PF12298">
    <property type="entry name" value="Bot1p"/>
    <property type="match status" value="1"/>
</dbReference>
<feature type="compositionally biased region" description="Basic and acidic residues" evidence="1">
    <location>
        <begin position="1"/>
        <end position="12"/>
    </location>
</feature>
<dbReference type="GeneID" id="18820701"/>
<feature type="region of interest" description="Disordered" evidence="1">
    <location>
        <begin position="1"/>
        <end position="21"/>
    </location>
</feature>
<gene>
    <name evidence="2" type="ORF">SERLADRAFT_475842</name>
</gene>
<organism>
    <name type="scientific">Serpula lacrymans var. lacrymans (strain S7.9)</name>
    <name type="common">Dry rot fungus</name>
    <dbReference type="NCBI Taxonomy" id="578457"/>
    <lineage>
        <taxon>Eukaryota</taxon>
        <taxon>Fungi</taxon>
        <taxon>Dikarya</taxon>
        <taxon>Basidiomycota</taxon>
        <taxon>Agaricomycotina</taxon>
        <taxon>Agaricomycetes</taxon>
        <taxon>Agaricomycetidae</taxon>
        <taxon>Boletales</taxon>
        <taxon>Coniophorineae</taxon>
        <taxon>Serpulaceae</taxon>
        <taxon>Serpula</taxon>
    </lineage>
</organism>
<dbReference type="RefSeq" id="XP_007322066.1">
    <property type="nucleotide sequence ID" value="XM_007322004.1"/>
</dbReference>
<sequence length="75" mass="8794">MEEGYSYRDPKPRNWRSTRPFSLNPSFKPPIPLSDTLRTLIYRQYMTDPKTNGVRALDTQCHLSIKLVDAILRKV</sequence>
<proteinExistence type="predicted"/>
<dbReference type="HOGENOM" id="CLU_2672607_0_0_1"/>
<evidence type="ECO:0000313" key="2">
    <source>
        <dbReference type="EMBL" id="EGO21109.1"/>
    </source>
</evidence>
<dbReference type="Proteomes" id="UP000008064">
    <property type="component" value="Unassembled WGS sequence"/>
</dbReference>
<evidence type="ECO:0000256" key="1">
    <source>
        <dbReference type="SAM" id="MobiDB-lite"/>
    </source>
</evidence>
<dbReference type="OrthoDB" id="10052321at2759"/>
<dbReference type="EMBL" id="GL945439">
    <property type="protein sequence ID" value="EGO21109.1"/>
    <property type="molecule type" value="Genomic_DNA"/>
</dbReference>
<accession>F8P6P3</accession>
<reference evidence="2" key="1">
    <citation type="submission" date="2011-04" db="EMBL/GenBank/DDBJ databases">
        <title>Evolution of plant cell wall degrading machinery underlies the functional diversity of forest fungi.</title>
        <authorList>
            <consortium name="US DOE Joint Genome Institute (JGI-PGF)"/>
            <person name="Eastwood D.C."/>
            <person name="Floudas D."/>
            <person name="Binder M."/>
            <person name="Majcherczyk A."/>
            <person name="Schneider P."/>
            <person name="Aerts A."/>
            <person name="Asiegbu F.O."/>
            <person name="Baker S.E."/>
            <person name="Barry K."/>
            <person name="Bendiksby M."/>
            <person name="Blumentritt M."/>
            <person name="Coutinho P.M."/>
            <person name="Cullen D."/>
            <person name="Cullen D."/>
            <person name="Gathman A."/>
            <person name="Goodell B."/>
            <person name="Henrissat B."/>
            <person name="Ihrmark K."/>
            <person name="Kauserud H."/>
            <person name="Kohler A."/>
            <person name="LaButti K."/>
            <person name="Lapidus A."/>
            <person name="Lavin J.L."/>
            <person name="Lee Y.-H."/>
            <person name="Lindquist E."/>
            <person name="Lilly W."/>
            <person name="Lucas S."/>
            <person name="Morin E."/>
            <person name="Murat C."/>
            <person name="Oguiza J.A."/>
            <person name="Park J."/>
            <person name="Pisabarro A.G."/>
            <person name="Riley R."/>
            <person name="Rosling A."/>
            <person name="Salamov A."/>
            <person name="Schmidt O."/>
            <person name="Schmutz J."/>
            <person name="Skrede I."/>
            <person name="Stenlid J."/>
            <person name="Wiebenga A."/>
            <person name="Xie X."/>
            <person name="Kues U."/>
            <person name="Hibbett D.S."/>
            <person name="Hoffmeister D."/>
            <person name="Hogberg N."/>
            <person name="Martin F."/>
            <person name="Grigoriev I.V."/>
            <person name="Watkinson S.C."/>
        </authorList>
    </citation>
    <scope>NUCLEOTIDE SEQUENCE</scope>
    <source>
        <strain evidence="2">S7.9</strain>
    </source>
</reference>
<dbReference type="KEGG" id="sla:SERLADRAFT_475842"/>
<dbReference type="AlphaFoldDB" id="F8P6P3"/>